<proteinExistence type="predicted"/>
<evidence type="ECO:0000313" key="1">
    <source>
        <dbReference type="EMBL" id="CAD7458139.1"/>
    </source>
</evidence>
<reference evidence="1" key="1">
    <citation type="submission" date="2020-11" db="EMBL/GenBank/DDBJ databases">
        <authorList>
            <person name="Tran Van P."/>
        </authorList>
    </citation>
    <scope>NUCLEOTIDE SEQUENCE</scope>
</reference>
<gene>
    <name evidence="1" type="ORF">TTEB3V08_LOCUS6124</name>
</gene>
<protein>
    <submittedName>
        <fullName evidence="1">Uncharacterized protein</fullName>
    </submittedName>
</protein>
<accession>A0A7R9NVT5</accession>
<dbReference type="AlphaFoldDB" id="A0A7R9NVT5"/>
<dbReference type="EMBL" id="OE002094">
    <property type="protein sequence ID" value="CAD7458139.1"/>
    <property type="molecule type" value="Genomic_DNA"/>
</dbReference>
<organism evidence="1">
    <name type="scientific">Timema tahoe</name>
    <dbReference type="NCBI Taxonomy" id="61484"/>
    <lineage>
        <taxon>Eukaryota</taxon>
        <taxon>Metazoa</taxon>
        <taxon>Ecdysozoa</taxon>
        <taxon>Arthropoda</taxon>
        <taxon>Hexapoda</taxon>
        <taxon>Insecta</taxon>
        <taxon>Pterygota</taxon>
        <taxon>Neoptera</taxon>
        <taxon>Polyneoptera</taxon>
        <taxon>Phasmatodea</taxon>
        <taxon>Timematodea</taxon>
        <taxon>Timematoidea</taxon>
        <taxon>Timematidae</taxon>
        <taxon>Timema</taxon>
    </lineage>
</organism>
<name>A0A7R9NVT5_9NEOP</name>
<sequence length="458" mass="48846">MTGVIYGGDLEEGIVMTGVIYSGDLEEGGVVTGVIHSGDLEEGGVVIGVLYSGDLEEGGVIYSGDLEEVGVVTGVIYSGDLEESGVVIGVLYSGDFEEGGVVTGVIHIGDLEEGGVVTRVIYSGDLEEGVIYSGDLEESGVVIGVIYSGDLEEGGVVIGVLYSGDLEEGGVVIGVLYSGDLEEGVVVIGVLYSGDLKEDGALTVAKSPRSQLGLKVVCCVDGLQRNDKDKELSILKIIYPHFHGRRVRNNLGKSTFSRPNQDSNPDVPVFSNPVQHENAALEHSASETVANALLLTSILVTTSLAQYLEGWINSQRLPSLPRSSLEFEIEPVACKKREIKRNVDVCNKLEIASLGLLFGNTLPGEEHSLLSKIPKKDEVYPHLRKGRLETHFVKIALNSSNRDSNLDLPVITSLVYCESSALDPAVTEVGQGFIEGFLDLIDVPSNFVNDKICFNSTV</sequence>